<evidence type="ECO:0000256" key="1">
    <source>
        <dbReference type="SAM" id="Phobius"/>
    </source>
</evidence>
<dbReference type="InterPro" id="IPR027381">
    <property type="entry name" value="LytR/CpsA/Psr_C"/>
</dbReference>
<keyword evidence="1" id="KW-0472">Membrane</keyword>
<dbReference type="Proteomes" id="UP001251870">
    <property type="component" value="Unassembled WGS sequence"/>
</dbReference>
<dbReference type="Gene3D" id="3.30.70.2390">
    <property type="match status" value="1"/>
</dbReference>
<protein>
    <submittedName>
        <fullName evidence="3">LytR C-terminal domain-containing protein</fullName>
    </submittedName>
</protein>
<organism evidence="3 4">
    <name type="scientific">Nesterenkonia aerolata</name>
    <dbReference type="NCBI Taxonomy" id="3074079"/>
    <lineage>
        <taxon>Bacteria</taxon>
        <taxon>Bacillati</taxon>
        <taxon>Actinomycetota</taxon>
        <taxon>Actinomycetes</taxon>
        <taxon>Micrococcales</taxon>
        <taxon>Micrococcaceae</taxon>
        <taxon>Nesterenkonia</taxon>
    </lineage>
</organism>
<keyword evidence="4" id="KW-1185">Reference proteome</keyword>
<comment type="caution">
    <text evidence="3">The sequence shown here is derived from an EMBL/GenBank/DDBJ whole genome shotgun (WGS) entry which is preliminary data.</text>
</comment>
<evidence type="ECO:0000313" key="4">
    <source>
        <dbReference type="Proteomes" id="UP001251870"/>
    </source>
</evidence>
<keyword evidence="1" id="KW-1133">Transmembrane helix</keyword>
<proteinExistence type="predicted"/>
<reference evidence="3 4" key="1">
    <citation type="submission" date="2023-09" db="EMBL/GenBank/DDBJ databases">
        <title>Description of three actinobacteria isolated from air of manufacturing shop in a pharmaceutical factory.</title>
        <authorList>
            <person name="Zhang D.-F."/>
        </authorList>
    </citation>
    <scope>NUCLEOTIDE SEQUENCE [LARGE SCALE GENOMIC DNA]</scope>
    <source>
        <strain evidence="3 4">LY-0111</strain>
    </source>
</reference>
<gene>
    <name evidence="3" type="ORF">RIL96_01875</name>
</gene>
<dbReference type="Pfam" id="PF13399">
    <property type="entry name" value="LytR_C"/>
    <property type="match status" value="1"/>
</dbReference>
<dbReference type="EMBL" id="JAVKGR010000001">
    <property type="protein sequence ID" value="MDR8018317.1"/>
    <property type="molecule type" value="Genomic_DNA"/>
</dbReference>
<evidence type="ECO:0000259" key="2">
    <source>
        <dbReference type="Pfam" id="PF13399"/>
    </source>
</evidence>
<sequence length="170" mass="18675">MTDETRAPLRRRILVGLTAGTTLAGATVLSWLMIDGTVEIDLFSQDIPAGEDCPTATLSPVTPERVRVDVYNVTNRPGLASEVAEELTDRGFRVGDVDNDYAGNTGFDTIIRAGDRGLRQAYTLQQEYSRTYVDIDGRDGFTIDLVIGDEYDGMLPVEDVVLEQGRLVCR</sequence>
<feature type="domain" description="LytR/CpsA/Psr regulator C-terminal" evidence="2">
    <location>
        <begin position="65"/>
        <end position="151"/>
    </location>
</feature>
<name>A0ABU2DP70_9MICC</name>
<accession>A0ABU2DP70</accession>
<keyword evidence="1" id="KW-0812">Transmembrane</keyword>
<evidence type="ECO:0000313" key="3">
    <source>
        <dbReference type="EMBL" id="MDR8018317.1"/>
    </source>
</evidence>
<feature type="transmembrane region" description="Helical" evidence="1">
    <location>
        <begin position="12"/>
        <end position="34"/>
    </location>
</feature>
<dbReference type="RefSeq" id="WP_310547294.1">
    <property type="nucleotide sequence ID" value="NZ_JAVKGR010000001.1"/>
</dbReference>